<dbReference type="Pfam" id="PF10283">
    <property type="entry name" value="zf-CCHH"/>
    <property type="match status" value="1"/>
</dbReference>
<keyword evidence="23" id="KW-1185">Reference proteome</keyword>
<evidence type="ECO:0000256" key="9">
    <source>
        <dbReference type="ARBA" id="ARBA00022763"/>
    </source>
</evidence>
<evidence type="ECO:0000256" key="15">
    <source>
        <dbReference type="ARBA" id="ARBA00034003"/>
    </source>
</evidence>
<proteinExistence type="inferred from homology"/>
<dbReference type="GO" id="GO:0006302">
    <property type="term" value="P:double-strand break repair"/>
    <property type="evidence" value="ECO:0007669"/>
    <property type="project" value="TreeGrafter"/>
</dbReference>
<evidence type="ECO:0000256" key="13">
    <source>
        <dbReference type="ARBA" id="ARBA00023204"/>
    </source>
</evidence>
<dbReference type="InterPro" id="IPR019406">
    <property type="entry name" value="APLF_PBZ"/>
</dbReference>
<dbReference type="Gene3D" id="2.40.50.140">
    <property type="entry name" value="Nucleic acid-binding proteins"/>
    <property type="match status" value="1"/>
</dbReference>
<feature type="region of interest" description="Disordered" evidence="20">
    <location>
        <begin position="573"/>
        <end position="610"/>
    </location>
</feature>
<dbReference type="SUPFAM" id="SSF50249">
    <property type="entry name" value="Nucleic acid-binding proteins"/>
    <property type="match status" value="1"/>
</dbReference>
<dbReference type="FunFam" id="2.40.50.140:FF:000085">
    <property type="entry name" value="DNA ligase"/>
    <property type="match status" value="1"/>
</dbReference>
<evidence type="ECO:0000256" key="17">
    <source>
        <dbReference type="ARBA" id="ARBA00075785"/>
    </source>
</evidence>
<evidence type="ECO:0000313" key="23">
    <source>
        <dbReference type="Proteomes" id="UP000277928"/>
    </source>
</evidence>
<keyword evidence="7" id="KW-0479">Metal-binding</keyword>
<dbReference type="NCBIfam" id="TIGR00574">
    <property type="entry name" value="dnl1"/>
    <property type="match status" value="1"/>
</dbReference>
<evidence type="ECO:0000256" key="12">
    <source>
        <dbReference type="ARBA" id="ARBA00023172"/>
    </source>
</evidence>
<dbReference type="EC" id="6.5.1.1" evidence="3"/>
<dbReference type="InterPro" id="IPR012310">
    <property type="entry name" value="DNA_ligase_ATP-dep_cent"/>
</dbReference>
<evidence type="ECO:0000256" key="7">
    <source>
        <dbReference type="ARBA" id="ARBA00022723"/>
    </source>
</evidence>
<dbReference type="InterPro" id="IPR016059">
    <property type="entry name" value="DNA_ligase_ATP-dep_CS"/>
</dbReference>
<evidence type="ECO:0000256" key="18">
    <source>
        <dbReference type="ARBA" id="ARBA00077952"/>
    </source>
</evidence>
<dbReference type="GO" id="GO:0003677">
    <property type="term" value="F:DNA binding"/>
    <property type="evidence" value="ECO:0007669"/>
    <property type="project" value="InterPro"/>
</dbReference>
<dbReference type="InterPro" id="IPR012340">
    <property type="entry name" value="NA-bd_OB-fold"/>
</dbReference>
<dbReference type="Pfam" id="PF04675">
    <property type="entry name" value="DNA_ligase_A_N"/>
    <property type="match status" value="1"/>
</dbReference>
<dbReference type="STRING" id="42156.A0A3P6T311"/>
<dbReference type="InterPro" id="IPR050191">
    <property type="entry name" value="ATP-dep_DNA_ligase"/>
</dbReference>
<dbReference type="InterPro" id="IPR036599">
    <property type="entry name" value="DNA_ligase_N_sf"/>
</dbReference>
<dbReference type="PROSITE" id="PS50160">
    <property type="entry name" value="DNA_LIGASE_A3"/>
    <property type="match status" value="1"/>
</dbReference>
<keyword evidence="13" id="KW-0234">DNA repair</keyword>
<dbReference type="PROSITE" id="PS00333">
    <property type="entry name" value="DNA_LIGASE_A2"/>
    <property type="match status" value="1"/>
</dbReference>
<reference evidence="22 23" key="1">
    <citation type="submission" date="2018-08" db="EMBL/GenBank/DDBJ databases">
        <authorList>
            <person name="Laetsch R D."/>
            <person name="Stevens L."/>
            <person name="Kumar S."/>
            <person name="Blaxter L. M."/>
        </authorList>
    </citation>
    <scope>NUCLEOTIDE SEQUENCE [LARGE SCALE GENOMIC DNA]</scope>
</reference>
<evidence type="ECO:0000256" key="2">
    <source>
        <dbReference type="ARBA" id="ARBA00007572"/>
    </source>
</evidence>
<keyword evidence="4" id="KW-0436">Ligase</keyword>
<dbReference type="PANTHER" id="PTHR45674">
    <property type="entry name" value="DNA LIGASE 1/3 FAMILY MEMBER"/>
    <property type="match status" value="1"/>
</dbReference>
<dbReference type="Pfam" id="PF01068">
    <property type="entry name" value="DNA_ligase_A_M"/>
    <property type="match status" value="1"/>
</dbReference>
<keyword evidence="8" id="KW-0547">Nucleotide-binding</keyword>
<dbReference type="Pfam" id="PF04679">
    <property type="entry name" value="DNA_ligase_A_C"/>
    <property type="match status" value="1"/>
</dbReference>
<keyword evidence="5" id="KW-0132">Cell division</keyword>
<dbReference type="GO" id="GO:0046872">
    <property type="term" value="F:metal ion binding"/>
    <property type="evidence" value="ECO:0007669"/>
    <property type="project" value="UniProtKB-KW"/>
</dbReference>
<dbReference type="GO" id="GO:0051301">
    <property type="term" value="P:cell division"/>
    <property type="evidence" value="ECO:0007669"/>
    <property type="project" value="UniProtKB-KW"/>
</dbReference>
<dbReference type="EMBL" id="UYRX01000291">
    <property type="protein sequence ID" value="VDK79427.1"/>
    <property type="molecule type" value="Genomic_DNA"/>
</dbReference>
<keyword evidence="11" id="KW-0460">Magnesium</keyword>
<dbReference type="GO" id="GO:0071897">
    <property type="term" value="P:DNA biosynthetic process"/>
    <property type="evidence" value="ECO:0007669"/>
    <property type="project" value="InterPro"/>
</dbReference>
<evidence type="ECO:0000256" key="8">
    <source>
        <dbReference type="ARBA" id="ARBA00022741"/>
    </source>
</evidence>
<dbReference type="SUPFAM" id="SSF56091">
    <property type="entry name" value="DNA ligase/mRNA capping enzyme, catalytic domain"/>
    <property type="match status" value="1"/>
</dbReference>
<comment type="similarity">
    <text evidence="2 19">Belongs to the ATP-dependent DNA ligase family.</text>
</comment>
<dbReference type="PANTHER" id="PTHR45674:SF9">
    <property type="entry name" value="DNA LIGASE 3"/>
    <property type="match status" value="1"/>
</dbReference>
<comment type="catalytic activity">
    <reaction evidence="15">
        <text>ATP + (deoxyribonucleotide)n-3'-hydroxyl + 5'-phospho-(deoxyribonucleotide)m = (deoxyribonucleotide)n+m + AMP + diphosphate.</text>
        <dbReference type="EC" id="6.5.1.1"/>
    </reaction>
</comment>
<name>A0A3P6T311_LITSI</name>
<dbReference type="GO" id="GO:0006273">
    <property type="term" value="P:lagging strand elongation"/>
    <property type="evidence" value="ECO:0007669"/>
    <property type="project" value="TreeGrafter"/>
</dbReference>
<evidence type="ECO:0000313" key="22">
    <source>
        <dbReference type="EMBL" id="VDK79427.1"/>
    </source>
</evidence>
<keyword evidence="9" id="KW-0227">DNA damage</keyword>
<dbReference type="GO" id="GO:0005524">
    <property type="term" value="F:ATP binding"/>
    <property type="evidence" value="ECO:0007669"/>
    <property type="project" value="UniProtKB-KW"/>
</dbReference>
<dbReference type="Proteomes" id="UP000277928">
    <property type="component" value="Unassembled WGS sequence"/>
</dbReference>
<dbReference type="Gene3D" id="3.30.1490.70">
    <property type="match status" value="1"/>
</dbReference>
<evidence type="ECO:0000259" key="21">
    <source>
        <dbReference type="PROSITE" id="PS50160"/>
    </source>
</evidence>
<dbReference type="CDD" id="cd07967">
    <property type="entry name" value="OBF_DNA_ligase_III"/>
    <property type="match status" value="1"/>
</dbReference>
<dbReference type="FunFam" id="3.30.470.30:FF:000003">
    <property type="entry name" value="DNA ligase"/>
    <property type="match status" value="1"/>
</dbReference>
<evidence type="ECO:0000256" key="6">
    <source>
        <dbReference type="ARBA" id="ARBA00022705"/>
    </source>
</evidence>
<keyword evidence="14" id="KW-0131">Cell cycle</keyword>
<evidence type="ECO:0000256" key="3">
    <source>
        <dbReference type="ARBA" id="ARBA00012727"/>
    </source>
</evidence>
<keyword evidence="10" id="KW-0067">ATP-binding</keyword>
<dbReference type="GO" id="GO:0003910">
    <property type="term" value="F:DNA ligase (ATP) activity"/>
    <property type="evidence" value="ECO:0007669"/>
    <property type="project" value="UniProtKB-EC"/>
</dbReference>
<evidence type="ECO:0000256" key="4">
    <source>
        <dbReference type="ARBA" id="ARBA00022598"/>
    </source>
</evidence>
<dbReference type="InterPro" id="IPR012308">
    <property type="entry name" value="DNA_ligase_ATP-dep_N"/>
</dbReference>
<protein>
    <recommendedName>
        <fullName evidence="16">DNA ligase 3</fullName>
        <ecNumber evidence="3">6.5.1.1</ecNumber>
    </recommendedName>
    <alternativeName>
        <fullName evidence="17">DNA ligase III</fullName>
    </alternativeName>
    <alternativeName>
        <fullName evidence="18">Polydeoxyribonucleotide synthase [ATP] 3</fullName>
    </alternativeName>
</protein>
<dbReference type="AlphaFoldDB" id="A0A3P6T311"/>
<dbReference type="SUPFAM" id="SSF117018">
    <property type="entry name" value="ATP-dependent DNA ligase DNA-binding domain"/>
    <property type="match status" value="1"/>
</dbReference>
<evidence type="ECO:0000256" key="11">
    <source>
        <dbReference type="ARBA" id="ARBA00022842"/>
    </source>
</evidence>
<comment type="cofactor">
    <cofactor evidence="1">
        <name>Mg(2+)</name>
        <dbReference type="ChEBI" id="CHEBI:18420"/>
    </cofactor>
</comment>
<dbReference type="Gene3D" id="1.10.3260.10">
    <property type="entry name" value="DNA ligase, ATP-dependent, N-terminal domain"/>
    <property type="match status" value="1"/>
</dbReference>
<dbReference type="InterPro" id="IPR000977">
    <property type="entry name" value="DNA_ligase_ATP-dep"/>
</dbReference>
<evidence type="ECO:0000256" key="16">
    <source>
        <dbReference type="ARBA" id="ARBA00074829"/>
    </source>
</evidence>
<organism evidence="22 23">
    <name type="scientific">Litomosoides sigmodontis</name>
    <name type="common">Filarial nematode worm</name>
    <dbReference type="NCBI Taxonomy" id="42156"/>
    <lineage>
        <taxon>Eukaryota</taxon>
        <taxon>Metazoa</taxon>
        <taxon>Ecdysozoa</taxon>
        <taxon>Nematoda</taxon>
        <taxon>Chromadorea</taxon>
        <taxon>Rhabditida</taxon>
        <taxon>Spirurina</taxon>
        <taxon>Spiruromorpha</taxon>
        <taxon>Filarioidea</taxon>
        <taxon>Onchocercidae</taxon>
        <taxon>Litomosoides</taxon>
    </lineage>
</organism>
<keyword evidence="12" id="KW-0233">DNA recombination</keyword>
<feature type="compositionally biased region" description="Basic and acidic residues" evidence="20">
    <location>
        <begin position="601"/>
        <end position="610"/>
    </location>
</feature>
<dbReference type="OrthoDB" id="206088at2759"/>
<accession>A0A3P6T311</accession>
<dbReference type="OMA" id="YLFGGKM"/>
<evidence type="ECO:0000256" key="5">
    <source>
        <dbReference type="ARBA" id="ARBA00022618"/>
    </source>
</evidence>
<evidence type="ECO:0000256" key="1">
    <source>
        <dbReference type="ARBA" id="ARBA00001946"/>
    </source>
</evidence>
<evidence type="ECO:0000256" key="19">
    <source>
        <dbReference type="RuleBase" id="RU004196"/>
    </source>
</evidence>
<feature type="domain" description="ATP-dependent DNA ligase family profile" evidence="21">
    <location>
        <begin position="322"/>
        <end position="446"/>
    </location>
</feature>
<keyword evidence="6" id="KW-0235">DNA replication</keyword>
<dbReference type="GO" id="GO:0070421">
    <property type="term" value="C:DNA ligase III-XRCC1 complex"/>
    <property type="evidence" value="ECO:0007669"/>
    <property type="project" value="TreeGrafter"/>
</dbReference>
<gene>
    <name evidence="22" type="ORF">NLS_LOCUS4504</name>
</gene>
<sequence>MEDSIQKSGSKFNMFKLFCKLCDVIASVSKYTEKTAAVKIFINKEGYDGDLYLLLKFLIPEADQRVYNLKAKQIINIFSTLFEWSADELIESYNQTGDVSETICSFFSKLDSVGKKSKLTNQMVDDWLGKLTELTREKEQQSHFSKICKLVSCLELKYIIRLIMKDLRVNAGAKHMLEGLRKGAYEVFQNSRNLRAVIEKCQQTSERKSLECGIVLNTPVKPMLAEPCRSVKQAMERCNREMYAEIKYDGERLQLHKDGSTFMFFSRSLKPTLDHKVADLNKVVSEAFPTSKDLIIDAEMLLVDTNTGKPLPFGTLGIHKKKQFKDAAVCLFVFDCIYCDGQSLMEKSLRERRKILEEDMKEVPNRENDKLEMLIQKVIDEGLEGLVLKDLDTMYEPGKRHWLKMKKDYLKEGDMADTADLIVLGAFYGTGNKGGTMSVFLMGVYDKEKQKFCTVTKCGNGHDDAMLDRINKDLEPQMRKIFRIYEDLPEWIECSRSLVPDFIVTNPKEAPVWEITGAEFTRSDKHTASGISIRFPRVTRIRDDKNWETATSLQELETLLELSKAKTEKDGKKVSITGKRKHKAIDKSPENENDITVGSMRKNDADSDGETKAKIARIQCKYGAQCYRKNVEHRKRFEHPE</sequence>
<dbReference type="CDD" id="cd07902">
    <property type="entry name" value="Adenylation_DNA_ligase_III"/>
    <property type="match status" value="1"/>
</dbReference>
<evidence type="ECO:0000256" key="10">
    <source>
        <dbReference type="ARBA" id="ARBA00022840"/>
    </source>
</evidence>
<dbReference type="GO" id="GO:0006310">
    <property type="term" value="P:DNA recombination"/>
    <property type="evidence" value="ECO:0007669"/>
    <property type="project" value="UniProtKB-KW"/>
</dbReference>
<evidence type="ECO:0000256" key="20">
    <source>
        <dbReference type="SAM" id="MobiDB-lite"/>
    </source>
</evidence>
<evidence type="ECO:0000256" key="14">
    <source>
        <dbReference type="ARBA" id="ARBA00023306"/>
    </source>
</evidence>
<dbReference type="InterPro" id="IPR012309">
    <property type="entry name" value="DNA_ligase_ATP-dep_C"/>
</dbReference>
<dbReference type="Gene3D" id="3.30.470.30">
    <property type="entry name" value="DNA ligase/mRNA capping enzyme"/>
    <property type="match status" value="1"/>
</dbReference>